<feature type="signal peptide" evidence="2">
    <location>
        <begin position="1"/>
        <end position="28"/>
    </location>
</feature>
<gene>
    <name evidence="3" type="ORF">STARVERO_02780</name>
</gene>
<dbReference type="PROSITE" id="PS51257">
    <property type="entry name" value="PROKAR_LIPOPROTEIN"/>
    <property type="match status" value="1"/>
</dbReference>
<evidence type="ECO:0000256" key="2">
    <source>
        <dbReference type="SAM" id="SignalP"/>
    </source>
</evidence>
<dbReference type="AlphaFoldDB" id="A0A5S9PCS5"/>
<dbReference type="Proteomes" id="UP000433050">
    <property type="component" value="Unassembled WGS sequence"/>
</dbReference>
<evidence type="ECO:0000256" key="1">
    <source>
        <dbReference type="SAM" id="MobiDB-lite"/>
    </source>
</evidence>
<evidence type="ECO:0000313" key="3">
    <source>
        <dbReference type="EMBL" id="CAA0101601.1"/>
    </source>
</evidence>
<feature type="compositionally biased region" description="Low complexity" evidence="1">
    <location>
        <begin position="119"/>
        <end position="131"/>
    </location>
</feature>
<name>A0A5S9PCS5_9HYPH</name>
<feature type="region of interest" description="Disordered" evidence="1">
    <location>
        <begin position="36"/>
        <end position="138"/>
    </location>
</feature>
<protein>
    <recommendedName>
        <fullName evidence="5">SGNH hydrolase-type esterase domain-containing protein</fullName>
    </recommendedName>
</protein>
<keyword evidence="2" id="KW-0732">Signal</keyword>
<dbReference type="SUPFAM" id="SSF52266">
    <property type="entry name" value="SGNH hydrolase"/>
    <property type="match status" value="1"/>
</dbReference>
<proteinExistence type="predicted"/>
<dbReference type="InterPro" id="IPR007407">
    <property type="entry name" value="DUF459"/>
</dbReference>
<reference evidence="3 4" key="1">
    <citation type="submission" date="2019-12" db="EMBL/GenBank/DDBJ databases">
        <authorList>
            <person name="Reyes-Prieto M."/>
        </authorList>
    </citation>
    <scope>NUCLEOTIDE SEQUENCE [LARGE SCALE GENOMIC DNA]</scope>
    <source>
        <strain evidence="3">HF14-78462</strain>
    </source>
</reference>
<dbReference type="Pfam" id="PF04311">
    <property type="entry name" value="DUF459"/>
    <property type="match status" value="1"/>
</dbReference>
<evidence type="ECO:0000313" key="4">
    <source>
        <dbReference type="Proteomes" id="UP000433050"/>
    </source>
</evidence>
<evidence type="ECO:0008006" key="5">
    <source>
        <dbReference type="Google" id="ProtNLM"/>
    </source>
</evidence>
<dbReference type="InterPro" id="IPR036514">
    <property type="entry name" value="SGNH_hydro_sf"/>
</dbReference>
<dbReference type="Gene3D" id="3.40.50.1110">
    <property type="entry name" value="SGNH hydrolase"/>
    <property type="match status" value="1"/>
</dbReference>
<keyword evidence="4" id="KW-1185">Reference proteome</keyword>
<dbReference type="EMBL" id="CACSAS010000001">
    <property type="protein sequence ID" value="CAA0101601.1"/>
    <property type="molecule type" value="Genomic_DNA"/>
</dbReference>
<feature type="compositionally biased region" description="Low complexity" evidence="1">
    <location>
        <begin position="41"/>
        <end position="79"/>
    </location>
</feature>
<feature type="compositionally biased region" description="Low complexity" evidence="1">
    <location>
        <begin position="456"/>
        <end position="488"/>
    </location>
</feature>
<dbReference type="GO" id="GO:0016788">
    <property type="term" value="F:hydrolase activity, acting on ester bonds"/>
    <property type="evidence" value="ECO:0007669"/>
    <property type="project" value="UniProtKB-ARBA"/>
</dbReference>
<accession>A0A5S9PCS5</accession>
<feature type="region of interest" description="Disordered" evidence="1">
    <location>
        <begin position="432"/>
        <end position="488"/>
    </location>
</feature>
<sequence length="488" mass="51052">MRARGYRLGLKALAVAGVLVAGCSLAQAQSDWFRPPADVGQSGARSSQQQRVQSRQQQQRARQQQQTRQQAAQPAPRRSWSPFQPLIDLFGGNSRSAREIDRPTRLRPSPPSGGGGGLAAPSPSVAQQPAEPRGKVFSTAAEARRDVSKAKDVVLVLGDEQAGALAQGLADAFAADRDGAVVVGKTENASGLAPTSGFDWLAAARQLPGGDEQPNVIVALTGSNDFVPIEDLLGRAELLDERWRDVYGRRFDEFLLGLKMHGRPVVVVGLPPVEDDVRSEQIARLNALMKERAERAGLIFVDVTDGFVDENGKFMMSGPAVDGQRRRLRTADGVGFTRAGARKLAFFVDQQLDDLMNREDVPAAAADPADARPSIILLTGGVTGSARALAGAPAMAARPAPGDILQAAPGDTKPEPASVLVSGSALPAVAGRTDDFRWPPGQPAAAVEPLVPPMPETSLPSATPAAAPSEPSTPDAAAGTATPGTATP</sequence>
<feature type="chain" id="PRO_5025054841" description="SGNH hydrolase-type esterase domain-containing protein" evidence="2">
    <location>
        <begin position="29"/>
        <end position="488"/>
    </location>
</feature>
<organism evidence="3 4">
    <name type="scientific">Starkeya nomas</name>
    <dbReference type="NCBI Taxonomy" id="2666134"/>
    <lineage>
        <taxon>Bacteria</taxon>
        <taxon>Pseudomonadati</taxon>
        <taxon>Pseudomonadota</taxon>
        <taxon>Alphaproteobacteria</taxon>
        <taxon>Hyphomicrobiales</taxon>
        <taxon>Xanthobacteraceae</taxon>
        <taxon>Starkeya</taxon>
    </lineage>
</organism>
<dbReference type="RefSeq" id="WP_159599513.1">
    <property type="nucleotide sequence ID" value="NZ_CACSAS010000001.1"/>
</dbReference>